<dbReference type="Proteomes" id="UP000828048">
    <property type="component" value="Chromosome 2"/>
</dbReference>
<comment type="caution">
    <text evidence="1">The sequence shown here is derived from an EMBL/GenBank/DDBJ whole genome shotgun (WGS) entry which is preliminary data.</text>
</comment>
<organism evidence="1 2">
    <name type="scientific">Vaccinium darrowii</name>
    <dbReference type="NCBI Taxonomy" id="229202"/>
    <lineage>
        <taxon>Eukaryota</taxon>
        <taxon>Viridiplantae</taxon>
        <taxon>Streptophyta</taxon>
        <taxon>Embryophyta</taxon>
        <taxon>Tracheophyta</taxon>
        <taxon>Spermatophyta</taxon>
        <taxon>Magnoliopsida</taxon>
        <taxon>eudicotyledons</taxon>
        <taxon>Gunneridae</taxon>
        <taxon>Pentapetalae</taxon>
        <taxon>asterids</taxon>
        <taxon>Ericales</taxon>
        <taxon>Ericaceae</taxon>
        <taxon>Vaccinioideae</taxon>
        <taxon>Vaccinieae</taxon>
        <taxon>Vaccinium</taxon>
    </lineage>
</organism>
<reference evidence="1 2" key="1">
    <citation type="journal article" date="2021" name="Hortic Res">
        <title>High-quality reference genome and annotation aids understanding of berry development for evergreen blueberry (Vaccinium darrowii).</title>
        <authorList>
            <person name="Yu J."/>
            <person name="Hulse-Kemp A.M."/>
            <person name="Babiker E."/>
            <person name="Staton M."/>
        </authorList>
    </citation>
    <scope>NUCLEOTIDE SEQUENCE [LARGE SCALE GENOMIC DNA]</scope>
    <source>
        <strain evidence="2">cv. NJ 8807/NJ 8810</strain>
        <tissue evidence="1">Young leaf</tissue>
    </source>
</reference>
<evidence type="ECO:0000313" key="2">
    <source>
        <dbReference type="Proteomes" id="UP000828048"/>
    </source>
</evidence>
<evidence type="ECO:0000313" key="1">
    <source>
        <dbReference type="EMBL" id="KAH7835328.1"/>
    </source>
</evidence>
<name>A0ACB7X3J9_9ERIC</name>
<keyword evidence="2" id="KW-1185">Reference proteome</keyword>
<proteinExistence type="predicted"/>
<accession>A0ACB7X3J9</accession>
<dbReference type="EMBL" id="CM037152">
    <property type="protein sequence ID" value="KAH7835328.1"/>
    <property type="molecule type" value="Genomic_DNA"/>
</dbReference>
<gene>
    <name evidence="1" type="ORF">Vadar_025076</name>
</gene>
<protein>
    <submittedName>
        <fullName evidence="1">Uncharacterized protein</fullName>
    </submittedName>
</protein>
<sequence length="490" mass="54035">MEGRLEITPLPHPPPPMPRDNSYGGVSVPLEEGGSNMDVVMYGRAAEVFDGNREVVEAVSQLGWLREDSTPSKAEVDEWWLQWEAALSAGGVNAGRWVVVEDSKGDGNASVLEPGDGGDFDFTIDLTVTTIVTIASSSTFNNKNPITTVVSNAICEFETSIVRVIGTSRQALSFARFAHRHGALVISEPNVLDQGNRASQECRKENVGGKWKDKGKGVFHENRTESDSDSGDDFDYRPPCKKRQILSDEVAGCSHWVQGEVPSALRDLSMVKRQRSRWRLSPMGGFFRFLGWMTGKGCKSKDRSLKCRPRIPSLEDVGRRKRRSTSSTSSFSNGESECDEGRGSDKSSGAEQVMLNVSEKGEGHNRGVKRESDSSDGEGKRHKKGCDQDFESLEIAALREGFLRIGWDKPEQCMDGTGMSCESGNICTNASMEGVSDNMGANQIMEYHQAESLRKEMGRAFWTQLIRWVAKCLNIDLNHCGVPQQPPQEP</sequence>